<dbReference type="PANTHER" id="PTHR43480:SF1">
    <property type="entry name" value="ACYL-[ACYL-CARRIER-PROTEIN]--UDP-N-ACETYLGLUCOSAMINE O-ACYLTRANSFERASE, MITOCHONDRIAL-RELATED"/>
    <property type="match status" value="1"/>
</dbReference>
<evidence type="ECO:0000256" key="3">
    <source>
        <dbReference type="ARBA" id="ARBA00022679"/>
    </source>
</evidence>
<dbReference type="PROSITE" id="PS00101">
    <property type="entry name" value="HEXAPEP_TRANSFERASES"/>
    <property type="match status" value="1"/>
</dbReference>
<keyword evidence="5" id="KW-0443">Lipid metabolism</keyword>
<accession>A0A4V3IA03</accession>
<name>A0A4V3IA03_9MICO</name>
<dbReference type="InterPro" id="IPR029098">
    <property type="entry name" value="Acetyltransf_C"/>
</dbReference>
<dbReference type="Proteomes" id="UP000199639">
    <property type="component" value="Unassembled WGS sequence"/>
</dbReference>
<dbReference type="Proteomes" id="UP000298252">
    <property type="component" value="Unassembled WGS sequence"/>
</dbReference>
<sequence>MTNSIHPTAIISGDVKLGVGNTVGAFVVISGPVSIGDNNWIGTGTMIGPPPEVRSFAHPIALADATGNGVAIGSRNVIREGVQIHQGWKAQTRLGDDSFVMNQAYIAHDCVLGDGVTLASSVLLAGHVKLGSGANLGLGTVVHQRVQIGAGSMVGMGSVVTHDVPPFAKAYGSPARVHGANIVAMERQGVSRGSIDQVEGVYSGQSEPWDFAGVELNTELSVIFSTWQDR</sequence>
<dbReference type="InterPro" id="IPR011004">
    <property type="entry name" value="Trimer_LpxA-like_sf"/>
</dbReference>
<dbReference type="SUPFAM" id="SSF51161">
    <property type="entry name" value="Trimeric LpxA-like enzymes"/>
    <property type="match status" value="1"/>
</dbReference>
<dbReference type="InterPro" id="IPR001451">
    <property type="entry name" value="Hexapep"/>
</dbReference>
<dbReference type="EMBL" id="SOFD01000007">
    <property type="protein sequence ID" value="TFB81428.1"/>
    <property type="molecule type" value="Genomic_DNA"/>
</dbReference>
<keyword evidence="11" id="KW-1185">Reference proteome</keyword>
<feature type="domain" description="UDP N-acetylglucosamine O-acyltransferase C-terminal" evidence="7">
    <location>
        <begin position="163"/>
        <end position="202"/>
    </location>
</feature>
<evidence type="ECO:0000313" key="9">
    <source>
        <dbReference type="EMBL" id="TFB81428.1"/>
    </source>
</evidence>
<evidence type="ECO:0000313" key="8">
    <source>
        <dbReference type="EMBL" id="SDO40439.1"/>
    </source>
</evidence>
<reference evidence="9 11" key="2">
    <citation type="submission" date="2019-03" db="EMBL/GenBank/DDBJ databases">
        <title>Genomics of glacier-inhabiting Cryobacterium strains.</title>
        <authorList>
            <person name="Liu Q."/>
            <person name="Xin Y.-H."/>
        </authorList>
    </citation>
    <scope>NUCLEOTIDE SEQUENCE [LARGE SCALE GENOMIC DNA]</scope>
    <source>
        <strain evidence="9 11">Hh8</strain>
    </source>
</reference>
<dbReference type="RefSeq" id="WP_092342041.1">
    <property type="nucleotide sequence ID" value="NZ_FNIB01000017.1"/>
</dbReference>
<dbReference type="Pfam" id="PF13720">
    <property type="entry name" value="Acetyltransf_11"/>
    <property type="match status" value="1"/>
</dbReference>
<dbReference type="GO" id="GO:0009245">
    <property type="term" value="P:lipid A biosynthetic process"/>
    <property type="evidence" value="ECO:0007669"/>
    <property type="project" value="UniProtKB-KW"/>
</dbReference>
<keyword evidence="4" id="KW-0677">Repeat</keyword>
<dbReference type="InterPro" id="IPR010137">
    <property type="entry name" value="Lipid_A_LpxA"/>
</dbReference>
<dbReference type="InterPro" id="IPR018357">
    <property type="entry name" value="Hexapep_transf_CS"/>
</dbReference>
<keyword evidence="1" id="KW-0444">Lipid biosynthesis</keyword>
<dbReference type="Gene3D" id="2.160.10.10">
    <property type="entry name" value="Hexapeptide repeat proteins"/>
    <property type="match status" value="1"/>
</dbReference>
<evidence type="ECO:0000256" key="1">
    <source>
        <dbReference type="ARBA" id="ARBA00022516"/>
    </source>
</evidence>
<dbReference type="STRING" id="1424659.SAMN05216368_11741"/>
<keyword evidence="2" id="KW-0441">Lipid A biosynthesis</keyword>
<dbReference type="Pfam" id="PF00132">
    <property type="entry name" value="Hexapep"/>
    <property type="match status" value="1"/>
</dbReference>
<keyword evidence="3 8" id="KW-0808">Transferase</keyword>
<keyword evidence="6 8" id="KW-0012">Acyltransferase</keyword>
<evidence type="ECO:0000256" key="6">
    <source>
        <dbReference type="ARBA" id="ARBA00023315"/>
    </source>
</evidence>
<evidence type="ECO:0000256" key="5">
    <source>
        <dbReference type="ARBA" id="ARBA00023098"/>
    </source>
</evidence>
<dbReference type="PANTHER" id="PTHR43480">
    <property type="entry name" value="ACYL-[ACYL-CARRIER-PROTEIN]--UDP-N-ACETYLGLUCOSAMINE O-ACYLTRANSFERASE"/>
    <property type="match status" value="1"/>
</dbReference>
<reference evidence="8 10" key="1">
    <citation type="submission" date="2016-10" db="EMBL/GenBank/DDBJ databases">
        <authorList>
            <person name="Varghese N."/>
            <person name="Submissions S."/>
        </authorList>
    </citation>
    <scope>NUCLEOTIDE SEQUENCE [LARGE SCALE GENOMIC DNA]</scope>
    <source>
        <strain evidence="8 10">CGMCC 1.11215</strain>
    </source>
</reference>
<evidence type="ECO:0000313" key="11">
    <source>
        <dbReference type="Proteomes" id="UP000298252"/>
    </source>
</evidence>
<gene>
    <name evidence="9" type="ORF">E3O21_03030</name>
    <name evidence="8" type="ORF">SAMN05216368_11741</name>
</gene>
<dbReference type="AlphaFoldDB" id="A0A4V3IA03"/>
<evidence type="ECO:0000313" key="10">
    <source>
        <dbReference type="Proteomes" id="UP000199639"/>
    </source>
</evidence>
<proteinExistence type="predicted"/>
<organism evidence="8 10">
    <name type="scientific">Cryobacterium flavum</name>
    <dbReference type="NCBI Taxonomy" id="1424659"/>
    <lineage>
        <taxon>Bacteria</taxon>
        <taxon>Bacillati</taxon>
        <taxon>Actinomycetota</taxon>
        <taxon>Actinomycetes</taxon>
        <taxon>Micrococcales</taxon>
        <taxon>Microbacteriaceae</taxon>
        <taxon>Cryobacterium</taxon>
    </lineage>
</organism>
<evidence type="ECO:0000259" key="7">
    <source>
        <dbReference type="Pfam" id="PF13720"/>
    </source>
</evidence>
<evidence type="ECO:0000256" key="4">
    <source>
        <dbReference type="ARBA" id="ARBA00022737"/>
    </source>
</evidence>
<protein>
    <submittedName>
        <fullName evidence="9">Acyl-ACP--UDP-N-acetylglucosamine O-acyltransferase</fullName>
    </submittedName>
    <submittedName>
        <fullName evidence="8">UDP-N-acetylglucosamine acyltransferase</fullName>
    </submittedName>
</protein>
<dbReference type="GO" id="GO:0008780">
    <property type="term" value="F:acyl-[acyl-carrier-protein]-UDP-N-acetylglucosamine O-acyltransferase activity"/>
    <property type="evidence" value="ECO:0007669"/>
    <property type="project" value="InterPro"/>
</dbReference>
<dbReference type="EMBL" id="FNIB01000017">
    <property type="protein sequence ID" value="SDO40439.1"/>
    <property type="molecule type" value="Genomic_DNA"/>
</dbReference>
<dbReference type="GO" id="GO:0016020">
    <property type="term" value="C:membrane"/>
    <property type="evidence" value="ECO:0007669"/>
    <property type="project" value="GOC"/>
</dbReference>
<evidence type="ECO:0000256" key="2">
    <source>
        <dbReference type="ARBA" id="ARBA00022556"/>
    </source>
</evidence>